<evidence type="ECO:0000313" key="2">
    <source>
        <dbReference type="Proteomes" id="UP000503251"/>
    </source>
</evidence>
<name>A0ABX6NJN4_9BACT</name>
<gene>
    <name evidence="1" type="ORF">E8L03_16430</name>
</gene>
<dbReference type="Proteomes" id="UP000503251">
    <property type="component" value="Chromosome"/>
</dbReference>
<proteinExistence type="predicted"/>
<accession>A0ABX6NJN4</accession>
<keyword evidence="2" id="KW-1185">Reference proteome</keyword>
<protein>
    <submittedName>
        <fullName evidence="1">Uncharacterized protein</fullName>
    </submittedName>
</protein>
<sequence length="239" mass="26537">MAAIRLTTPLLTDKDEKIYTKNPFTKWRWKANPGACATCRDRDGHTYYYHDVPKRPHPNCKCRVEVVEEEQTIQQYEPLDRIPWPNYSVNIRGTATMMTVGDVATACFLMCNISTACIPEKRVADDLIKGRQYNGVYKATLSGPAFATPIGITNFKIELYPTCTSCSYKTPLHAMEGWANVLAVGGAFSGAGYSASIFTLGATKSTSWNGHQEGLDASVGWYGGWGYIESYTSFECGYQ</sequence>
<dbReference type="EMBL" id="CP039543">
    <property type="protein sequence ID" value="QJT10421.1"/>
    <property type="molecule type" value="Genomic_DNA"/>
</dbReference>
<organism evidence="1 2">
    <name type="scientific">Oceanidesulfovibrio marinus</name>
    <dbReference type="NCBI Taxonomy" id="370038"/>
    <lineage>
        <taxon>Bacteria</taxon>
        <taxon>Pseudomonadati</taxon>
        <taxon>Thermodesulfobacteriota</taxon>
        <taxon>Desulfovibrionia</taxon>
        <taxon>Desulfovibrionales</taxon>
        <taxon>Desulfovibrionaceae</taxon>
        <taxon>Oceanidesulfovibrio</taxon>
    </lineage>
</organism>
<evidence type="ECO:0000313" key="1">
    <source>
        <dbReference type="EMBL" id="QJT10421.1"/>
    </source>
</evidence>
<dbReference type="RefSeq" id="WP_171267958.1">
    <property type="nucleotide sequence ID" value="NZ_CP039543.1"/>
</dbReference>
<reference evidence="1 2" key="1">
    <citation type="submission" date="2019-04" db="EMBL/GenBank/DDBJ databases">
        <title>Isolation and culture of sulfate reducing bacteria from the cold seep of the South China Sea.</title>
        <authorList>
            <person name="Sun C."/>
            <person name="Liu R."/>
        </authorList>
    </citation>
    <scope>NUCLEOTIDE SEQUENCE [LARGE SCALE GENOMIC DNA]</scope>
    <source>
        <strain evidence="1 2">CS1</strain>
    </source>
</reference>